<dbReference type="Proteomes" id="UP001497497">
    <property type="component" value="Unassembled WGS sequence"/>
</dbReference>
<evidence type="ECO:0000256" key="5">
    <source>
        <dbReference type="SAM" id="Phobius"/>
    </source>
</evidence>
<dbReference type="GO" id="GO:0016020">
    <property type="term" value="C:membrane"/>
    <property type="evidence" value="ECO:0007669"/>
    <property type="project" value="UniProtKB-SubCell"/>
</dbReference>
<dbReference type="InterPro" id="IPR000276">
    <property type="entry name" value="GPCR_Rhodpsn"/>
</dbReference>
<feature type="transmembrane region" description="Helical" evidence="5">
    <location>
        <begin position="116"/>
        <end position="137"/>
    </location>
</feature>
<dbReference type="InterPro" id="IPR017452">
    <property type="entry name" value="GPCR_Rhodpsn_7TM"/>
</dbReference>
<dbReference type="PANTHER" id="PTHR46641">
    <property type="entry name" value="FMRFAMIDE RECEPTOR-RELATED"/>
    <property type="match status" value="1"/>
</dbReference>
<sequence length="292" mass="33338">IVGIIGIVTNIINMLVLFRHGMDDSTNIVLFGLSASDLVYSFCETYGRLIGITIRVDLFLARTLSPVYVVCLMFIGTFGMVTSVWLVSLISIERMIAVCFPFHVSRLMSPIRMRSMVVFVFTFVALLYSPSCCVYYLDWSFDPRYNRTLLTYFERKEFNDNIWWIFIILLYIFPAFASSVPMIIILVCTLATILKLIRANKNVGNSSSSRAKRVKEMRSIKISLIICGCMAFSILIPNAFLDAFYIPEDLFRLIRAFAQLAVQINATMNFFIYVALSSKFKSTCLNLIQCDK</sequence>
<keyword evidence="2 5" id="KW-0812">Transmembrane</keyword>
<accession>A0AAV2I607</accession>
<dbReference type="InterPro" id="IPR052954">
    <property type="entry name" value="GPCR-Ligand_Int"/>
</dbReference>
<gene>
    <name evidence="7" type="ORF">GSLYS_00015745001</name>
</gene>
<feature type="transmembrane region" description="Helical" evidence="5">
    <location>
        <begin position="162"/>
        <end position="194"/>
    </location>
</feature>
<evidence type="ECO:0000256" key="4">
    <source>
        <dbReference type="ARBA" id="ARBA00023136"/>
    </source>
</evidence>
<feature type="transmembrane region" description="Helical" evidence="5">
    <location>
        <begin position="253"/>
        <end position="276"/>
    </location>
</feature>
<dbReference type="Gene3D" id="1.20.1070.10">
    <property type="entry name" value="Rhodopsin 7-helix transmembrane proteins"/>
    <property type="match status" value="1"/>
</dbReference>
<dbReference type="EMBL" id="CAXITT010000472">
    <property type="protein sequence ID" value="CAL1542139.1"/>
    <property type="molecule type" value="Genomic_DNA"/>
</dbReference>
<evidence type="ECO:0000313" key="8">
    <source>
        <dbReference type="Proteomes" id="UP001497497"/>
    </source>
</evidence>
<comment type="subcellular location">
    <subcellularLocation>
        <location evidence="1">Membrane</location>
    </subcellularLocation>
</comment>
<organism evidence="7 8">
    <name type="scientific">Lymnaea stagnalis</name>
    <name type="common">Great pond snail</name>
    <name type="synonym">Helix stagnalis</name>
    <dbReference type="NCBI Taxonomy" id="6523"/>
    <lineage>
        <taxon>Eukaryota</taxon>
        <taxon>Metazoa</taxon>
        <taxon>Spiralia</taxon>
        <taxon>Lophotrochozoa</taxon>
        <taxon>Mollusca</taxon>
        <taxon>Gastropoda</taxon>
        <taxon>Heterobranchia</taxon>
        <taxon>Euthyneura</taxon>
        <taxon>Panpulmonata</taxon>
        <taxon>Hygrophila</taxon>
        <taxon>Lymnaeoidea</taxon>
        <taxon>Lymnaeidae</taxon>
        <taxon>Lymnaea</taxon>
    </lineage>
</organism>
<dbReference type="SUPFAM" id="SSF81321">
    <property type="entry name" value="Family A G protein-coupled receptor-like"/>
    <property type="match status" value="1"/>
</dbReference>
<protein>
    <recommendedName>
        <fullName evidence="6">G-protein coupled receptors family 1 profile domain-containing protein</fullName>
    </recommendedName>
</protein>
<feature type="transmembrane region" description="Helical" evidence="5">
    <location>
        <begin position="222"/>
        <end position="241"/>
    </location>
</feature>
<keyword evidence="8" id="KW-1185">Reference proteome</keyword>
<feature type="transmembrane region" description="Helical" evidence="5">
    <location>
        <begin position="28"/>
        <end position="47"/>
    </location>
</feature>
<dbReference type="PRINTS" id="PR00237">
    <property type="entry name" value="GPCRRHODOPSN"/>
</dbReference>
<feature type="domain" description="G-protein coupled receptors family 1 profile" evidence="6">
    <location>
        <begin position="9"/>
        <end position="273"/>
    </location>
</feature>
<keyword evidence="3 5" id="KW-1133">Transmembrane helix</keyword>
<name>A0AAV2I607_LYMST</name>
<feature type="transmembrane region" description="Helical" evidence="5">
    <location>
        <begin position="59"/>
        <end position="78"/>
    </location>
</feature>
<dbReference type="AlphaFoldDB" id="A0AAV2I607"/>
<evidence type="ECO:0000256" key="2">
    <source>
        <dbReference type="ARBA" id="ARBA00022692"/>
    </source>
</evidence>
<dbReference type="PROSITE" id="PS50262">
    <property type="entry name" value="G_PROTEIN_RECEP_F1_2"/>
    <property type="match status" value="1"/>
</dbReference>
<evidence type="ECO:0000259" key="6">
    <source>
        <dbReference type="PROSITE" id="PS50262"/>
    </source>
</evidence>
<evidence type="ECO:0000256" key="3">
    <source>
        <dbReference type="ARBA" id="ARBA00022989"/>
    </source>
</evidence>
<dbReference type="GO" id="GO:0004930">
    <property type="term" value="F:G protein-coupled receptor activity"/>
    <property type="evidence" value="ECO:0007669"/>
    <property type="project" value="InterPro"/>
</dbReference>
<reference evidence="7 8" key="1">
    <citation type="submission" date="2024-04" db="EMBL/GenBank/DDBJ databases">
        <authorList>
            <consortium name="Genoscope - CEA"/>
            <person name="William W."/>
        </authorList>
    </citation>
    <scope>NUCLEOTIDE SEQUENCE [LARGE SCALE GENOMIC DNA]</scope>
</reference>
<comment type="caution">
    <text evidence="7">The sequence shown here is derived from an EMBL/GenBank/DDBJ whole genome shotgun (WGS) entry which is preliminary data.</text>
</comment>
<evidence type="ECO:0000313" key="7">
    <source>
        <dbReference type="EMBL" id="CAL1542139.1"/>
    </source>
</evidence>
<feature type="non-terminal residue" evidence="7">
    <location>
        <position position="1"/>
    </location>
</feature>
<dbReference type="Pfam" id="PF00001">
    <property type="entry name" value="7tm_1"/>
    <property type="match status" value="1"/>
</dbReference>
<keyword evidence="4 5" id="KW-0472">Membrane</keyword>
<proteinExistence type="predicted"/>
<evidence type="ECO:0000256" key="1">
    <source>
        <dbReference type="ARBA" id="ARBA00004370"/>
    </source>
</evidence>
<dbReference type="PANTHER" id="PTHR46641:SF18">
    <property type="entry name" value="G-PROTEIN COUPLED RECEPTORS FAMILY 1 PROFILE DOMAIN-CONTAINING PROTEIN"/>
    <property type="match status" value="1"/>
</dbReference>